<reference evidence="2" key="1">
    <citation type="journal article" date="2015" name="Nature">
        <title>Complex archaea that bridge the gap between prokaryotes and eukaryotes.</title>
        <authorList>
            <person name="Spang A."/>
            <person name="Saw J.H."/>
            <person name="Jorgensen S.L."/>
            <person name="Zaremba-Niedzwiedzka K."/>
            <person name="Martijn J."/>
            <person name="Lind A.E."/>
            <person name="van Eijk R."/>
            <person name="Schleper C."/>
            <person name="Guy L."/>
            <person name="Ettema T.J."/>
        </authorList>
    </citation>
    <scope>NUCLEOTIDE SEQUENCE</scope>
</reference>
<feature type="transmembrane region" description="Helical" evidence="1">
    <location>
        <begin position="21"/>
        <end position="42"/>
    </location>
</feature>
<gene>
    <name evidence="2" type="ORF">LCGC14_1593320</name>
</gene>
<dbReference type="AlphaFoldDB" id="A0A0F9KU36"/>
<protein>
    <submittedName>
        <fullName evidence="2">Uncharacterized protein</fullName>
    </submittedName>
</protein>
<organism evidence="2">
    <name type="scientific">marine sediment metagenome</name>
    <dbReference type="NCBI Taxonomy" id="412755"/>
    <lineage>
        <taxon>unclassified sequences</taxon>
        <taxon>metagenomes</taxon>
        <taxon>ecological metagenomes</taxon>
    </lineage>
</organism>
<name>A0A0F9KU36_9ZZZZ</name>
<keyword evidence="1" id="KW-0812">Transmembrane</keyword>
<keyword evidence="1" id="KW-0472">Membrane</keyword>
<dbReference type="EMBL" id="LAZR01012682">
    <property type="protein sequence ID" value="KKM25608.1"/>
    <property type="molecule type" value="Genomic_DNA"/>
</dbReference>
<comment type="caution">
    <text evidence="2">The sequence shown here is derived from an EMBL/GenBank/DDBJ whole genome shotgun (WGS) entry which is preliminary data.</text>
</comment>
<evidence type="ECO:0000313" key="2">
    <source>
        <dbReference type="EMBL" id="KKM25608.1"/>
    </source>
</evidence>
<feature type="non-terminal residue" evidence="2">
    <location>
        <position position="1"/>
    </location>
</feature>
<accession>A0A0F9KU36</accession>
<keyword evidence="1" id="KW-1133">Transmembrane helix</keyword>
<proteinExistence type="predicted"/>
<evidence type="ECO:0000256" key="1">
    <source>
        <dbReference type="SAM" id="Phobius"/>
    </source>
</evidence>
<sequence>RKSKPVSEYKYGDWRNDIDWKVARILVPLYIIVAVVLGWYIFVG</sequence>